<evidence type="ECO:0000256" key="2">
    <source>
        <dbReference type="ARBA" id="ARBA00023043"/>
    </source>
</evidence>
<protein>
    <recommendedName>
        <fullName evidence="6">Ankyrin</fullName>
    </recommendedName>
</protein>
<dbReference type="InterPro" id="IPR051165">
    <property type="entry name" value="Multifunctional_ANK_Repeat"/>
</dbReference>
<dbReference type="EMBL" id="JAULSU010000003">
    <property type="protein sequence ID" value="KAK0622392.1"/>
    <property type="molecule type" value="Genomic_DNA"/>
</dbReference>
<name>A0AA39WVY0_9PEZI</name>
<dbReference type="SMART" id="SM00248">
    <property type="entry name" value="ANK"/>
    <property type="match status" value="4"/>
</dbReference>
<organism evidence="4 5">
    <name type="scientific">Immersiella caudata</name>
    <dbReference type="NCBI Taxonomy" id="314043"/>
    <lineage>
        <taxon>Eukaryota</taxon>
        <taxon>Fungi</taxon>
        <taxon>Dikarya</taxon>
        <taxon>Ascomycota</taxon>
        <taxon>Pezizomycotina</taxon>
        <taxon>Sordariomycetes</taxon>
        <taxon>Sordariomycetidae</taxon>
        <taxon>Sordariales</taxon>
        <taxon>Lasiosphaeriaceae</taxon>
        <taxon>Immersiella</taxon>
    </lineage>
</organism>
<dbReference type="InterPro" id="IPR002110">
    <property type="entry name" value="Ankyrin_rpt"/>
</dbReference>
<sequence length="508" mass="57186">MATMHILHLPLEILDLVVYHSILLRTLPRALRLKLVCKSFRASFDRTFFHTHMLDYGKWYRHFRGPFRDSEMEPSNSYGAAALWHDYFVYLCRQKTFRGDPLFAKNISDIRSVANVLIQHRQAQEEEADQDDVFDRLCWLTVDCSQSGQEIWHGGVQARVHHQEPNLGLSTLSAATYFGYGALVQRLLDDGYDPTVNDYLFPAAMYIATRTGQTDMLLLLQENLPQFQHETPEFPSVGWRSKIGPESLDGACARGDLELARLCLYPPSRVIPEDGSPEEREMLIIGQKPGAIPPFSLLGGYIIRAMIVARSPEVYQYVDSLVAWRDEGPPAHRPPSYETVMAGAGNLAMVKYHLDKGDKPYNRPYLDVPLAKAVMAWSYDVVDLLLEHGADPNDYERRGRTLLTVAVRTGSMLMMRKLVDAGLKVRDSQVWPGLDADLRALRQAVKMEHRDMVELLLDMGAGTESGRVSVLRTAERLGLESMVDLLRSRGITLTAPAVAGVDSAKEVV</sequence>
<dbReference type="PANTHER" id="PTHR24123">
    <property type="entry name" value="ANKYRIN REPEAT-CONTAINING"/>
    <property type="match status" value="1"/>
</dbReference>
<dbReference type="InterPro" id="IPR036770">
    <property type="entry name" value="Ankyrin_rpt-contain_sf"/>
</dbReference>
<reference evidence="4" key="1">
    <citation type="submission" date="2023-06" db="EMBL/GenBank/DDBJ databases">
        <title>Genome-scale phylogeny and comparative genomics of the fungal order Sordariales.</title>
        <authorList>
            <consortium name="Lawrence Berkeley National Laboratory"/>
            <person name="Hensen N."/>
            <person name="Bonometti L."/>
            <person name="Westerberg I."/>
            <person name="Brannstrom I.O."/>
            <person name="Guillou S."/>
            <person name="Cros-Aarteil S."/>
            <person name="Calhoun S."/>
            <person name="Haridas S."/>
            <person name="Kuo A."/>
            <person name="Mondo S."/>
            <person name="Pangilinan J."/>
            <person name="Riley R."/>
            <person name="Labutti K."/>
            <person name="Andreopoulos B."/>
            <person name="Lipzen A."/>
            <person name="Chen C."/>
            <person name="Yanf M."/>
            <person name="Daum C."/>
            <person name="Ng V."/>
            <person name="Clum A."/>
            <person name="Steindorff A."/>
            <person name="Ohm R."/>
            <person name="Martin F."/>
            <person name="Silar P."/>
            <person name="Natvig D."/>
            <person name="Lalanne C."/>
            <person name="Gautier V."/>
            <person name="Ament-Velasquez S.L."/>
            <person name="Kruys A."/>
            <person name="Hutchinson M.I."/>
            <person name="Powell A.J."/>
            <person name="Barry K."/>
            <person name="Miller A.N."/>
            <person name="Grigoriev I.V."/>
            <person name="Debuchy R."/>
            <person name="Gladieux P."/>
            <person name="Thoren M.H."/>
            <person name="Johannesson H."/>
        </authorList>
    </citation>
    <scope>NUCLEOTIDE SEQUENCE</scope>
    <source>
        <strain evidence="4">CBS 606.72</strain>
    </source>
</reference>
<evidence type="ECO:0000256" key="3">
    <source>
        <dbReference type="PROSITE-ProRule" id="PRU00023"/>
    </source>
</evidence>
<evidence type="ECO:0000313" key="5">
    <source>
        <dbReference type="Proteomes" id="UP001175000"/>
    </source>
</evidence>
<dbReference type="PROSITE" id="PS50088">
    <property type="entry name" value="ANK_REPEAT"/>
    <property type="match status" value="1"/>
</dbReference>
<keyword evidence="5" id="KW-1185">Reference proteome</keyword>
<evidence type="ECO:0000256" key="1">
    <source>
        <dbReference type="ARBA" id="ARBA00022737"/>
    </source>
</evidence>
<dbReference type="Pfam" id="PF12796">
    <property type="entry name" value="Ank_2"/>
    <property type="match status" value="1"/>
</dbReference>
<comment type="caution">
    <text evidence="4">The sequence shown here is derived from an EMBL/GenBank/DDBJ whole genome shotgun (WGS) entry which is preliminary data.</text>
</comment>
<gene>
    <name evidence="4" type="ORF">B0T14DRAFT_601166</name>
</gene>
<dbReference type="Proteomes" id="UP001175000">
    <property type="component" value="Unassembled WGS sequence"/>
</dbReference>
<proteinExistence type="predicted"/>
<accession>A0AA39WVY0</accession>
<dbReference type="SUPFAM" id="SSF140860">
    <property type="entry name" value="Pseudo ankyrin repeat-like"/>
    <property type="match status" value="1"/>
</dbReference>
<dbReference type="SUPFAM" id="SSF48403">
    <property type="entry name" value="Ankyrin repeat"/>
    <property type="match status" value="1"/>
</dbReference>
<keyword evidence="2 3" id="KW-0040">ANK repeat</keyword>
<dbReference type="Gene3D" id="1.25.40.20">
    <property type="entry name" value="Ankyrin repeat-containing domain"/>
    <property type="match status" value="2"/>
</dbReference>
<evidence type="ECO:0000313" key="4">
    <source>
        <dbReference type="EMBL" id="KAK0622392.1"/>
    </source>
</evidence>
<dbReference type="AlphaFoldDB" id="A0AA39WVY0"/>
<dbReference type="PANTHER" id="PTHR24123:SF33">
    <property type="entry name" value="PROTEIN HOS4"/>
    <property type="match status" value="1"/>
</dbReference>
<evidence type="ECO:0008006" key="6">
    <source>
        <dbReference type="Google" id="ProtNLM"/>
    </source>
</evidence>
<feature type="repeat" description="ANK" evidence="3">
    <location>
        <begin position="365"/>
        <end position="397"/>
    </location>
</feature>
<keyword evidence="1" id="KW-0677">Repeat</keyword>